<dbReference type="GO" id="GO:0004519">
    <property type="term" value="F:endonuclease activity"/>
    <property type="evidence" value="ECO:0007669"/>
    <property type="project" value="UniProtKB-KW"/>
</dbReference>
<keyword evidence="3" id="KW-0255">Endonuclease</keyword>
<dbReference type="SMART" id="SM00465">
    <property type="entry name" value="GIYc"/>
    <property type="match status" value="1"/>
</dbReference>
<name>A0ABV2ID59_9HYPH</name>
<gene>
    <name evidence="3" type="ORF">ABID12_002297</name>
</gene>
<dbReference type="PANTHER" id="PTHR34477">
    <property type="entry name" value="UPF0213 PROTEIN YHBQ"/>
    <property type="match status" value="1"/>
</dbReference>
<dbReference type="InterPro" id="IPR035901">
    <property type="entry name" value="GIY-YIG_endonuc_sf"/>
</dbReference>
<keyword evidence="3" id="KW-0540">Nuclease</keyword>
<reference evidence="3 4" key="1">
    <citation type="submission" date="2024-06" db="EMBL/GenBank/DDBJ databases">
        <title>Genomic Encyclopedia of Type Strains, Phase IV (KMG-IV): sequencing the most valuable type-strain genomes for metagenomic binning, comparative biology and taxonomic classification.</title>
        <authorList>
            <person name="Goeker M."/>
        </authorList>
    </citation>
    <scope>NUCLEOTIDE SEQUENCE [LARGE SCALE GENOMIC DNA]</scope>
    <source>
        <strain evidence="3 4">DSM 28102</strain>
    </source>
</reference>
<dbReference type="SUPFAM" id="SSF82771">
    <property type="entry name" value="GIY-YIG endonuclease"/>
    <property type="match status" value="1"/>
</dbReference>
<protein>
    <submittedName>
        <fullName evidence="3">Endonuclease</fullName>
    </submittedName>
</protein>
<dbReference type="PROSITE" id="PS50164">
    <property type="entry name" value="GIY_YIG"/>
    <property type="match status" value="1"/>
</dbReference>
<dbReference type="InterPro" id="IPR000305">
    <property type="entry name" value="GIY-YIG_endonuc"/>
</dbReference>
<evidence type="ECO:0000313" key="4">
    <source>
        <dbReference type="Proteomes" id="UP001549164"/>
    </source>
</evidence>
<sequence length="94" mass="11139">MTGYVYIVTNKPHGTLYIGVTSDLERRIFEHREGLTKGFTSRYGCSRLVWYEEHFEIGSAITREKALKHWNRAWKIALIERVNPGWDDLYETFL</sequence>
<keyword evidence="4" id="KW-1185">Reference proteome</keyword>
<dbReference type="Proteomes" id="UP001549164">
    <property type="component" value="Unassembled WGS sequence"/>
</dbReference>
<dbReference type="Gene3D" id="3.40.1440.10">
    <property type="entry name" value="GIY-YIG endonuclease"/>
    <property type="match status" value="1"/>
</dbReference>
<evidence type="ECO:0000259" key="2">
    <source>
        <dbReference type="PROSITE" id="PS50164"/>
    </source>
</evidence>
<evidence type="ECO:0000256" key="1">
    <source>
        <dbReference type="ARBA" id="ARBA00007435"/>
    </source>
</evidence>
<dbReference type="EMBL" id="JBEPLY010000007">
    <property type="protein sequence ID" value="MET3600348.1"/>
    <property type="molecule type" value="Genomic_DNA"/>
</dbReference>
<dbReference type="Pfam" id="PF01541">
    <property type="entry name" value="GIY-YIG"/>
    <property type="match status" value="1"/>
</dbReference>
<keyword evidence="3" id="KW-0378">Hydrolase</keyword>
<dbReference type="RefSeq" id="WP_354434299.1">
    <property type="nucleotide sequence ID" value="NZ_JBEPLY010000007.1"/>
</dbReference>
<accession>A0ABV2ID59</accession>
<dbReference type="PANTHER" id="PTHR34477:SF5">
    <property type="entry name" value="BSL5627 PROTEIN"/>
    <property type="match status" value="1"/>
</dbReference>
<comment type="similarity">
    <text evidence="1">Belongs to the UPF0213 family.</text>
</comment>
<dbReference type="CDD" id="cd10448">
    <property type="entry name" value="GIY-YIG_unchar_3"/>
    <property type="match status" value="1"/>
</dbReference>
<dbReference type="InterPro" id="IPR050190">
    <property type="entry name" value="UPF0213_domain"/>
</dbReference>
<feature type="domain" description="GIY-YIG" evidence="2">
    <location>
        <begin position="1"/>
        <end position="77"/>
    </location>
</feature>
<evidence type="ECO:0000313" key="3">
    <source>
        <dbReference type="EMBL" id="MET3600348.1"/>
    </source>
</evidence>
<comment type="caution">
    <text evidence="3">The sequence shown here is derived from an EMBL/GenBank/DDBJ whole genome shotgun (WGS) entry which is preliminary data.</text>
</comment>
<organism evidence="3 4">
    <name type="scientific">Martelella mangrovi</name>
    <dbReference type="NCBI Taxonomy" id="1397477"/>
    <lineage>
        <taxon>Bacteria</taxon>
        <taxon>Pseudomonadati</taxon>
        <taxon>Pseudomonadota</taxon>
        <taxon>Alphaproteobacteria</taxon>
        <taxon>Hyphomicrobiales</taxon>
        <taxon>Aurantimonadaceae</taxon>
        <taxon>Martelella</taxon>
    </lineage>
</organism>
<proteinExistence type="inferred from homology"/>